<accession>A0A366DWG5</accession>
<evidence type="ECO:0000313" key="2">
    <source>
        <dbReference type="EMBL" id="RBO94413.1"/>
    </source>
</evidence>
<gene>
    <name evidence="2" type="ORF">DFR74_102836</name>
</gene>
<feature type="region of interest" description="Disordered" evidence="1">
    <location>
        <begin position="85"/>
        <end position="112"/>
    </location>
</feature>
<proteinExistence type="predicted"/>
<dbReference type="Proteomes" id="UP000252586">
    <property type="component" value="Unassembled WGS sequence"/>
</dbReference>
<evidence type="ECO:0000256" key="1">
    <source>
        <dbReference type="SAM" id="MobiDB-lite"/>
    </source>
</evidence>
<organism evidence="2 3">
    <name type="scientific">Nocardia puris</name>
    <dbReference type="NCBI Taxonomy" id="208602"/>
    <lineage>
        <taxon>Bacteria</taxon>
        <taxon>Bacillati</taxon>
        <taxon>Actinomycetota</taxon>
        <taxon>Actinomycetes</taxon>
        <taxon>Mycobacteriales</taxon>
        <taxon>Nocardiaceae</taxon>
        <taxon>Nocardia</taxon>
    </lineage>
</organism>
<evidence type="ECO:0000313" key="3">
    <source>
        <dbReference type="Proteomes" id="UP000252586"/>
    </source>
</evidence>
<protein>
    <submittedName>
        <fullName evidence="2">Uncharacterized protein DUF3626</fullName>
    </submittedName>
</protein>
<reference evidence="2 3" key="1">
    <citation type="submission" date="2018-06" db="EMBL/GenBank/DDBJ databases">
        <title>Genomic Encyclopedia of Type Strains, Phase IV (KMG-IV): sequencing the most valuable type-strain genomes for metagenomic binning, comparative biology and taxonomic classification.</title>
        <authorList>
            <person name="Goeker M."/>
        </authorList>
    </citation>
    <scope>NUCLEOTIDE SEQUENCE [LARGE SCALE GENOMIC DNA]</scope>
    <source>
        <strain evidence="2 3">DSM 44599</strain>
    </source>
</reference>
<keyword evidence="3" id="KW-1185">Reference proteome</keyword>
<dbReference type="Pfam" id="PF12294">
    <property type="entry name" value="DUF3626"/>
    <property type="match status" value="1"/>
</dbReference>
<dbReference type="EMBL" id="QNRE01000002">
    <property type="protein sequence ID" value="RBO94413.1"/>
    <property type="molecule type" value="Genomic_DNA"/>
</dbReference>
<dbReference type="InterPro" id="IPR022074">
    <property type="entry name" value="DUF3626"/>
</dbReference>
<name>A0A366DWG5_9NOCA</name>
<dbReference type="STRING" id="1210090.GCA_001613185_04484"/>
<dbReference type="AlphaFoldDB" id="A0A366DWG5"/>
<comment type="caution">
    <text evidence="2">The sequence shown here is derived from an EMBL/GenBank/DDBJ whole genome shotgun (WGS) entry which is preliminary data.</text>
</comment>
<sequence length="112" mass="12080">MAGGAHIHGPLRLAEDVAEVVLDPAHENTPVADAATRLPVPVRWHPGFRLHTDELVHHTAYRGPHIVALGTALAEHGWLTPRVLGDAARGHPRSPGPEEGLAPPRPLRLRLD</sequence>